<organism evidence="5 6">
    <name type="scientific">Sedimentitalea nanhaiensis</name>
    <dbReference type="NCBI Taxonomy" id="999627"/>
    <lineage>
        <taxon>Bacteria</taxon>
        <taxon>Pseudomonadati</taxon>
        <taxon>Pseudomonadota</taxon>
        <taxon>Alphaproteobacteria</taxon>
        <taxon>Rhodobacterales</taxon>
        <taxon>Paracoccaceae</taxon>
        <taxon>Sedimentitalea</taxon>
    </lineage>
</organism>
<dbReference type="OrthoDB" id="9815592at2"/>
<dbReference type="GO" id="GO:0008652">
    <property type="term" value="P:amino acid biosynthetic process"/>
    <property type="evidence" value="ECO:0007669"/>
    <property type="project" value="UniProtKB-KW"/>
</dbReference>
<keyword evidence="1" id="KW-0028">Amino-acid biosynthesis</keyword>
<dbReference type="RefSeq" id="WP_027262903.1">
    <property type="nucleotide sequence ID" value="NZ_FPAW01000001.1"/>
</dbReference>
<dbReference type="PROSITE" id="PS00101">
    <property type="entry name" value="HEXAPEP_TRANSFERASES"/>
    <property type="match status" value="1"/>
</dbReference>
<keyword evidence="2 5" id="KW-0808">Transferase</keyword>
<evidence type="ECO:0000256" key="3">
    <source>
        <dbReference type="ARBA" id="ARBA00022737"/>
    </source>
</evidence>
<evidence type="ECO:0000256" key="2">
    <source>
        <dbReference type="ARBA" id="ARBA00022679"/>
    </source>
</evidence>
<dbReference type="STRING" id="999627.SAMN05216236_10121"/>
<dbReference type="InterPro" id="IPR018357">
    <property type="entry name" value="Hexapep_transf_CS"/>
</dbReference>
<dbReference type="CDD" id="cd03354">
    <property type="entry name" value="LbH_SAT"/>
    <property type="match status" value="1"/>
</dbReference>
<accession>A0A1I6X3P2</accession>
<evidence type="ECO:0000256" key="4">
    <source>
        <dbReference type="ARBA" id="ARBA00023315"/>
    </source>
</evidence>
<gene>
    <name evidence="5" type="ORF">SAMN05216236_10121</name>
</gene>
<dbReference type="PANTHER" id="PTHR42811">
    <property type="entry name" value="SERINE ACETYLTRANSFERASE"/>
    <property type="match status" value="1"/>
</dbReference>
<reference evidence="5 6" key="1">
    <citation type="submission" date="2016-10" db="EMBL/GenBank/DDBJ databases">
        <authorList>
            <person name="de Groot N.N."/>
        </authorList>
    </citation>
    <scope>NUCLEOTIDE SEQUENCE [LARGE SCALE GENOMIC DNA]</scope>
    <source>
        <strain evidence="5 6">CGMCC 1.10959</strain>
    </source>
</reference>
<dbReference type="Gene3D" id="1.10.3130.10">
    <property type="entry name" value="serine acetyltransferase, domain 1"/>
    <property type="match status" value="1"/>
</dbReference>
<dbReference type="AlphaFoldDB" id="A0A1I6X3P2"/>
<dbReference type="InterPro" id="IPR011004">
    <property type="entry name" value="Trimer_LpxA-like_sf"/>
</dbReference>
<dbReference type="SUPFAM" id="SSF51161">
    <property type="entry name" value="Trimeric LpxA-like enzymes"/>
    <property type="match status" value="1"/>
</dbReference>
<protein>
    <submittedName>
        <fullName evidence="5">Serine O-acetyltransferase</fullName>
    </submittedName>
</protein>
<keyword evidence="3" id="KW-0677">Repeat</keyword>
<dbReference type="InterPro" id="IPR042122">
    <property type="entry name" value="Ser_AcTrfase_N_sf"/>
</dbReference>
<keyword evidence="4" id="KW-0012">Acyltransferase</keyword>
<keyword evidence="6" id="KW-1185">Reference proteome</keyword>
<dbReference type="Proteomes" id="UP000182466">
    <property type="component" value="Unassembled WGS sequence"/>
</dbReference>
<dbReference type="EMBL" id="FPAW01000001">
    <property type="protein sequence ID" value="SFT32796.1"/>
    <property type="molecule type" value="Genomic_DNA"/>
</dbReference>
<evidence type="ECO:0000313" key="6">
    <source>
        <dbReference type="Proteomes" id="UP000182466"/>
    </source>
</evidence>
<evidence type="ECO:0000313" key="5">
    <source>
        <dbReference type="EMBL" id="SFT32796.1"/>
    </source>
</evidence>
<evidence type="ECO:0000256" key="1">
    <source>
        <dbReference type="ARBA" id="ARBA00022605"/>
    </source>
</evidence>
<dbReference type="InterPro" id="IPR045304">
    <property type="entry name" value="LbH_SAT"/>
</dbReference>
<dbReference type="GO" id="GO:0016746">
    <property type="term" value="F:acyltransferase activity"/>
    <property type="evidence" value="ECO:0007669"/>
    <property type="project" value="UniProtKB-KW"/>
</dbReference>
<sequence length="240" mass="24595">MNLATEAEALLTDSPDAAALLGVTPRRFEGFADLAGALLAAFAGVPGDVIRRVYAGHPALVEVSTHDITETARRNFEPGGAVASLLFARGVHAVMAHRVAHQLWQDGDHTLALAVSSTFGRAFSTDIHPNAQIGPGFWLDHGLGFVAGETCVIGEDVSIWHNVTLGSNFSNSGPQRHPTIRDGAVIGAGAIILGNVTVGAGANVAAGAIVVEDVGAGTVVVGAKARQVGAAKVSFLKPED</sequence>
<dbReference type="Gene3D" id="2.160.10.10">
    <property type="entry name" value="Hexapeptide repeat proteins"/>
    <property type="match status" value="1"/>
</dbReference>
<proteinExistence type="predicted"/>
<name>A0A1I6X3P2_9RHOB</name>
<dbReference type="eggNOG" id="COG1045">
    <property type="taxonomic scope" value="Bacteria"/>
</dbReference>